<sequence length="523" mass="60162">MSTTEREMSDEDIAGMVEDLRQWPSVAHDNGEYELAVMPFITFCFHYDPAHYLDTSLIMIAVHEAFEHLVGHPYKIATHPDSERPHPYGSKRLGDLREWVSKKRKDKSFSFKFSDETNYRSSPTYAGYFWREASLENDEINYSYIQFYYRWQWWLDNRDTWRRFVLDTIERLKPEQVYSGFAMANPLEFGMRSEVTVWDRALAPHFYGLDTDYPFSMTLSPNLPAGIRPPTWGFFLSDIWREKLSLDREAVRAALPDPRIRIDDLDCGQWIELGPRPELYPVEEGVPELPALLNRLLRPLRHPRLGLLGFGEWDGDPNVRFNLADSQRWLARFDDDSDWPTPQIRGHMPGAPLVEPMASHVSNGEPCPRTGWWITAAKSDARHRFEQGEVMPSIPSDDAHGFTVWQWDTDQREPALAPQEPAREAGSGQPAPRAGLWLKSGEPSVRCRVAEGEPLPLVQGQATRWYWTEQAPSGARVTSGQPCPYPGVWHCEDIPIGPQTFMHGVPMPRVEGRDVTWILVRGI</sequence>
<feature type="region of interest" description="Disordered" evidence="1">
    <location>
        <begin position="414"/>
        <end position="434"/>
    </location>
</feature>
<comment type="caution">
    <text evidence="2">The sequence shown here is derived from an EMBL/GenBank/DDBJ whole genome shotgun (WGS) entry which is preliminary data.</text>
</comment>
<name>A0A7U7EM72_9GAMM</name>
<gene>
    <name evidence="2" type="ORF">PSEWESI4_00937</name>
</gene>
<dbReference type="AlphaFoldDB" id="A0A7U7EM72"/>
<evidence type="ECO:0000256" key="1">
    <source>
        <dbReference type="SAM" id="MobiDB-lite"/>
    </source>
</evidence>
<dbReference type="Pfam" id="PF11876">
    <property type="entry name" value="TsiV"/>
    <property type="match status" value="1"/>
</dbReference>
<protein>
    <recommendedName>
        <fullName evidence="4">DUF3396 domain-containing protein</fullName>
    </recommendedName>
</protein>
<evidence type="ECO:0000313" key="3">
    <source>
        <dbReference type="Proteomes" id="UP000583387"/>
    </source>
</evidence>
<dbReference type="InterPro" id="IPR021815">
    <property type="entry name" value="TsiV"/>
</dbReference>
<dbReference type="EMBL" id="CAJFCI010000024">
    <property type="protein sequence ID" value="CAD5106670.1"/>
    <property type="molecule type" value="Genomic_DNA"/>
</dbReference>
<reference evidence="2 3" key="1">
    <citation type="submission" date="2020-08" db="EMBL/GenBank/DDBJ databases">
        <authorList>
            <person name="Criscuolo A."/>
        </authorList>
    </citation>
    <scope>NUCLEOTIDE SEQUENCE [LARGE SCALE GENOMIC DNA]</scope>
    <source>
        <strain evidence="2">CIP111764</strain>
    </source>
</reference>
<dbReference type="RefSeq" id="WP_187670030.1">
    <property type="nucleotide sequence ID" value="NZ_CAJFCI010000024.1"/>
</dbReference>
<accession>A0A7U7EM72</accession>
<dbReference type="Proteomes" id="UP000583387">
    <property type="component" value="Unassembled WGS sequence"/>
</dbReference>
<evidence type="ECO:0008006" key="4">
    <source>
        <dbReference type="Google" id="ProtNLM"/>
    </source>
</evidence>
<organism evidence="2 3">
    <name type="scientific">Zestomonas carbonaria</name>
    <dbReference type="NCBI Taxonomy" id="2762745"/>
    <lineage>
        <taxon>Bacteria</taxon>
        <taxon>Pseudomonadati</taxon>
        <taxon>Pseudomonadota</taxon>
        <taxon>Gammaproteobacteria</taxon>
        <taxon>Pseudomonadales</taxon>
        <taxon>Pseudomonadaceae</taxon>
        <taxon>Zestomonas</taxon>
    </lineage>
</organism>
<evidence type="ECO:0000313" key="2">
    <source>
        <dbReference type="EMBL" id="CAD5106670.1"/>
    </source>
</evidence>
<proteinExistence type="predicted"/>
<keyword evidence="3" id="KW-1185">Reference proteome</keyword>